<evidence type="ECO:0000256" key="6">
    <source>
        <dbReference type="ARBA" id="ARBA00023180"/>
    </source>
</evidence>
<dbReference type="SUPFAM" id="SSF56496">
    <property type="entry name" value="Fibrinogen C-terminal domain-like"/>
    <property type="match status" value="1"/>
</dbReference>
<feature type="chain" id="PRO_5043820613" description="Fibrinogen C-terminal domain-containing protein" evidence="8">
    <location>
        <begin position="20"/>
        <end position="461"/>
    </location>
</feature>
<name>A0AAV6GL89_9TELE</name>
<keyword evidence="6" id="KW-0325">Glycoprotein</keyword>
<dbReference type="InterPro" id="IPR036056">
    <property type="entry name" value="Fibrinogen-like_C"/>
</dbReference>
<dbReference type="Pfam" id="PF00147">
    <property type="entry name" value="Fibrinogen_C"/>
    <property type="match status" value="1"/>
</dbReference>
<evidence type="ECO:0000256" key="8">
    <source>
        <dbReference type="SAM" id="SignalP"/>
    </source>
</evidence>
<dbReference type="InterPro" id="IPR002181">
    <property type="entry name" value="Fibrinogen_a/b/g_C_dom"/>
</dbReference>
<keyword evidence="2" id="KW-0964">Secreted</keyword>
<evidence type="ECO:0000256" key="3">
    <source>
        <dbReference type="ARBA" id="ARBA00022729"/>
    </source>
</evidence>
<dbReference type="PANTHER" id="PTHR47221:SF6">
    <property type="entry name" value="FIBRINOGEN ALPHA CHAIN"/>
    <property type="match status" value="1"/>
</dbReference>
<evidence type="ECO:0000313" key="11">
    <source>
        <dbReference type="Proteomes" id="UP000823561"/>
    </source>
</evidence>
<dbReference type="EMBL" id="JADWDJ010000009">
    <property type="protein sequence ID" value="KAG5275863.1"/>
    <property type="molecule type" value="Genomic_DNA"/>
</dbReference>
<proteinExistence type="predicted"/>
<dbReference type="GO" id="GO:0005576">
    <property type="term" value="C:extracellular region"/>
    <property type="evidence" value="ECO:0007669"/>
    <property type="project" value="UniProtKB-SubCell"/>
</dbReference>
<feature type="coiled-coil region" evidence="7">
    <location>
        <begin position="176"/>
        <end position="217"/>
    </location>
</feature>
<dbReference type="InterPro" id="IPR037579">
    <property type="entry name" value="FIB_ANG-like"/>
</dbReference>
<organism evidence="10 11">
    <name type="scientific">Alosa alosa</name>
    <name type="common">allis shad</name>
    <dbReference type="NCBI Taxonomy" id="278164"/>
    <lineage>
        <taxon>Eukaryota</taxon>
        <taxon>Metazoa</taxon>
        <taxon>Chordata</taxon>
        <taxon>Craniata</taxon>
        <taxon>Vertebrata</taxon>
        <taxon>Euteleostomi</taxon>
        <taxon>Actinopterygii</taxon>
        <taxon>Neopterygii</taxon>
        <taxon>Teleostei</taxon>
        <taxon>Clupei</taxon>
        <taxon>Clupeiformes</taxon>
        <taxon>Clupeoidei</taxon>
        <taxon>Clupeidae</taxon>
        <taxon>Alosa</taxon>
    </lineage>
</organism>
<keyword evidence="3 8" id="KW-0732">Signal</keyword>
<evidence type="ECO:0000313" key="10">
    <source>
        <dbReference type="EMBL" id="KAG5275863.1"/>
    </source>
</evidence>
<dbReference type="GO" id="GO:0007596">
    <property type="term" value="P:blood coagulation"/>
    <property type="evidence" value="ECO:0007669"/>
    <property type="project" value="InterPro"/>
</dbReference>
<keyword evidence="11" id="KW-1185">Reference proteome</keyword>
<gene>
    <name evidence="10" type="ORF">AALO_G00125380</name>
</gene>
<evidence type="ECO:0000256" key="1">
    <source>
        <dbReference type="ARBA" id="ARBA00004613"/>
    </source>
</evidence>
<dbReference type="InterPro" id="IPR020837">
    <property type="entry name" value="Fibrinogen_CS"/>
</dbReference>
<evidence type="ECO:0000259" key="9">
    <source>
        <dbReference type="PROSITE" id="PS51406"/>
    </source>
</evidence>
<sequence>MTPVKLLLLVAILVHVGSTFPFERKPVGAGGPGGREKVQYASWDDVNVLAHGLLQLGHGLKDHVDKTKGQMRDITAKLKAFNGTVAELGKLTRHLQEEGDTLREKAKRLGQVGEDPVHNASAELQALAEDMRTEKERIRDRVGSLETKVDILLKAAGSDDDSNRSTSDTHTLQWMLETQGRRIDDLVERISQQQDKLDKQNMRLQSLQAEVKQRKLKSVFTRKVDDLPVETTVEQAGASNEPPSDCHELFHRGERQSGVYTIKPLNAKPFDVFCEMTSEQGWTVIQKREDGSQDFNKLWSDYKTGFGSLKGEFWLGLEKMLSVSKQRPHVLQMDFSDWRGEAQSVSYTFQLDGEESNYALHLQPTTPGLLEHALATDHEGLPFSTADRDHDLKEDANCASQLSGGWWFSNCGHSNLNGRYQSGPTLAQRHNRKQVVFWKTWHGRYYPLKTTTIKMAPAIKS</sequence>
<feature type="coiled-coil region" evidence="7">
    <location>
        <begin position="117"/>
        <end position="148"/>
    </location>
</feature>
<dbReference type="CDD" id="cd00087">
    <property type="entry name" value="FReD"/>
    <property type="match status" value="1"/>
</dbReference>
<comment type="subcellular location">
    <subcellularLocation>
        <location evidence="1">Secreted</location>
    </subcellularLocation>
</comment>
<evidence type="ECO:0000256" key="4">
    <source>
        <dbReference type="ARBA" id="ARBA00023054"/>
    </source>
</evidence>
<dbReference type="SMART" id="SM00186">
    <property type="entry name" value="FBG"/>
    <property type="match status" value="1"/>
</dbReference>
<evidence type="ECO:0000256" key="7">
    <source>
        <dbReference type="SAM" id="Coils"/>
    </source>
</evidence>
<dbReference type="InterPro" id="IPR014716">
    <property type="entry name" value="Fibrinogen_a/b/g_C_1"/>
</dbReference>
<dbReference type="Proteomes" id="UP000823561">
    <property type="component" value="Chromosome 9"/>
</dbReference>
<dbReference type="PROSITE" id="PS00514">
    <property type="entry name" value="FIBRINOGEN_C_1"/>
    <property type="match status" value="1"/>
</dbReference>
<evidence type="ECO:0000256" key="5">
    <source>
        <dbReference type="ARBA" id="ARBA00023157"/>
    </source>
</evidence>
<protein>
    <recommendedName>
        <fullName evidence="9">Fibrinogen C-terminal domain-containing protein</fullName>
    </recommendedName>
</protein>
<keyword evidence="4 7" id="KW-0175">Coiled coil</keyword>
<accession>A0AAV6GL89</accession>
<dbReference type="PANTHER" id="PTHR47221">
    <property type="entry name" value="FIBRINOGEN ALPHA CHAIN"/>
    <property type="match status" value="1"/>
</dbReference>
<dbReference type="Gene3D" id="3.90.215.10">
    <property type="entry name" value="Gamma Fibrinogen, chain A, domain 1"/>
    <property type="match status" value="1"/>
</dbReference>
<evidence type="ECO:0000256" key="2">
    <source>
        <dbReference type="ARBA" id="ARBA00022525"/>
    </source>
</evidence>
<comment type="caution">
    <text evidence="10">The sequence shown here is derived from an EMBL/GenBank/DDBJ whole genome shotgun (WGS) entry which is preliminary data.</text>
</comment>
<feature type="domain" description="Fibrinogen C-terminal" evidence="9">
    <location>
        <begin position="237"/>
        <end position="459"/>
    </location>
</feature>
<dbReference type="PROSITE" id="PS51406">
    <property type="entry name" value="FIBRINOGEN_C_2"/>
    <property type="match status" value="1"/>
</dbReference>
<reference evidence="10" key="1">
    <citation type="submission" date="2020-10" db="EMBL/GenBank/DDBJ databases">
        <title>Chromosome-scale genome assembly of the Allis shad, Alosa alosa.</title>
        <authorList>
            <person name="Margot Z."/>
            <person name="Christophe K."/>
            <person name="Cabau C."/>
            <person name="Louis A."/>
            <person name="Berthelot C."/>
            <person name="Parey E."/>
            <person name="Roest Crollius H."/>
            <person name="Montfort J."/>
            <person name="Robinson-Rechavi M."/>
            <person name="Bucao C."/>
            <person name="Bouchez O."/>
            <person name="Gislard M."/>
            <person name="Lluch J."/>
            <person name="Milhes M."/>
            <person name="Lampietro C."/>
            <person name="Lopez Roques C."/>
            <person name="Donnadieu C."/>
            <person name="Braasch I."/>
            <person name="Desvignes T."/>
            <person name="Postlethwait J."/>
            <person name="Bobe J."/>
            <person name="Guiguen Y."/>
        </authorList>
    </citation>
    <scope>NUCLEOTIDE SEQUENCE</scope>
    <source>
        <strain evidence="10">M-15738</strain>
        <tissue evidence="10">Blood</tissue>
    </source>
</reference>
<feature type="signal peptide" evidence="8">
    <location>
        <begin position="1"/>
        <end position="19"/>
    </location>
</feature>
<dbReference type="AlphaFoldDB" id="A0AAV6GL89"/>
<keyword evidence="5" id="KW-1015">Disulfide bond</keyword>